<accession>A0ABT2ANY3</accession>
<reference evidence="2 3" key="1">
    <citation type="submission" date="2022-08" db="EMBL/GenBank/DDBJ databases">
        <title>Reclassification of Massilia species as members of the genera Telluria, Duganella, Pseudoduganella, Mokoshia gen. nov. and Zemynaea gen. nov. using orthogonal and non-orthogonal genome-based approaches.</title>
        <authorList>
            <person name="Bowman J.P."/>
        </authorList>
    </citation>
    <scope>NUCLEOTIDE SEQUENCE [LARGE SCALE GENOMIC DNA]</scope>
    <source>
        <strain evidence="2 3">JCM 31661</strain>
    </source>
</reference>
<feature type="transmembrane region" description="Helical" evidence="1">
    <location>
        <begin position="132"/>
        <end position="154"/>
    </location>
</feature>
<feature type="transmembrane region" description="Helical" evidence="1">
    <location>
        <begin position="55"/>
        <end position="75"/>
    </location>
</feature>
<keyword evidence="1" id="KW-0472">Membrane</keyword>
<proteinExistence type="predicted"/>
<protein>
    <submittedName>
        <fullName evidence="2">Uncharacterized protein</fullName>
    </submittedName>
</protein>
<keyword evidence="1" id="KW-1133">Transmembrane helix</keyword>
<feature type="transmembrane region" description="Helical" evidence="1">
    <location>
        <begin position="160"/>
        <end position="179"/>
    </location>
</feature>
<dbReference type="EMBL" id="JANUHA010000010">
    <property type="protein sequence ID" value="MCS0597675.1"/>
    <property type="molecule type" value="Genomic_DNA"/>
</dbReference>
<evidence type="ECO:0000256" key="1">
    <source>
        <dbReference type="SAM" id="Phobius"/>
    </source>
</evidence>
<keyword evidence="1" id="KW-0812">Transmembrane</keyword>
<organism evidence="2 3">
    <name type="scientific">Massilia agri</name>
    <dbReference type="NCBI Taxonomy" id="1886785"/>
    <lineage>
        <taxon>Bacteria</taxon>
        <taxon>Pseudomonadati</taxon>
        <taxon>Pseudomonadota</taxon>
        <taxon>Betaproteobacteria</taxon>
        <taxon>Burkholderiales</taxon>
        <taxon>Oxalobacteraceae</taxon>
        <taxon>Telluria group</taxon>
        <taxon>Massilia</taxon>
    </lineage>
</organism>
<name>A0ABT2ANY3_9BURK</name>
<feature type="transmembrane region" description="Helical" evidence="1">
    <location>
        <begin position="81"/>
        <end position="102"/>
    </location>
</feature>
<feature type="transmembrane region" description="Helical" evidence="1">
    <location>
        <begin position="15"/>
        <end position="34"/>
    </location>
</feature>
<evidence type="ECO:0000313" key="3">
    <source>
        <dbReference type="Proteomes" id="UP001206572"/>
    </source>
</evidence>
<dbReference type="Proteomes" id="UP001206572">
    <property type="component" value="Unassembled WGS sequence"/>
</dbReference>
<gene>
    <name evidence="2" type="ORF">NX780_15100</name>
</gene>
<evidence type="ECO:0000313" key="2">
    <source>
        <dbReference type="EMBL" id="MCS0597675.1"/>
    </source>
</evidence>
<comment type="caution">
    <text evidence="2">The sequence shown here is derived from an EMBL/GenBank/DDBJ whole genome shotgun (WGS) entry which is preliminary data.</text>
</comment>
<keyword evidence="3" id="KW-1185">Reference proteome</keyword>
<dbReference type="RefSeq" id="WP_258828697.1">
    <property type="nucleotide sequence ID" value="NZ_JANUHA010000010.1"/>
</dbReference>
<sequence length="216" mass="24093">MEQFEIFFAKPKVQAVTISLAVFFLFFIFPLLRRKVGKKLAIKQKKTYDRISKEILFQTCLLFVGVVVYSLVAMIRSDSSFVSGDALPFVSFLGALAAFWNLRKAVIAIREANSQTNEHRKARLEDIYKSSLGAYTLALIAAVYGLFVILLVLFDPNAVPLWLWFVSFGMTGVTIRALGWSIASLEAAIEYANNLKLGRANPSPKNKSARTSNVQA</sequence>